<gene>
    <name evidence="3" type="ORF">JAV76_01125</name>
</gene>
<dbReference type="PRINTS" id="PR00081">
    <property type="entry name" value="GDHRDH"/>
</dbReference>
<protein>
    <submittedName>
        <fullName evidence="3">SDR family oxidoreductase</fullName>
    </submittedName>
</protein>
<dbReference type="AlphaFoldDB" id="A0A934I3L5"/>
<organism evidence="3 4">
    <name type="scientific">Sanguibacter suaedae</name>
    <dbReference type="NCBI Taxonomy" id="2795737"/>
    <lineage>
        <taxon>Bacteria</taxon>
        <taxon>Bacillati</taxon>
        <taxon>Actinomycetota</taxon>
        <taxon>Actinomycetes</taxon>
        <taxon>Micrococcales</taxon>
        <taxon>Sanguibacteraceae</taxon>
        <taxon>Sanguibacter</taxon>
    </lineage>
</organism>
<dbReference type="CDD" id="cd05327">
    <property type="entry name" value="retinol-DH_like_SDR_c_like"/>
    <property type="match status" value="1"/>
</dbReference>
<dbReference type="PANTHER" id="PTHR43157">
    <property type="entry name" value="PHOSPHATIDYLINOSITOL-GLYCAN BIOSYNTHESIS CLASS F PROTEIN-RELATED"/>
    <property type="match status" value="1"/>
</dbReference>
<evidence type="ECO:0000256" key="1">
    <source>
        <dbReference type="ARBA" id="ARBA00023002"/>
    </source>
</evidence>
<dbReference type="NCBIfam" id="NF004513">
    <property type="entry name" value="PRK05854.1"/>
    <property type="match status" value="1"/>
</dbReference>
<dbReference type="GO" id="GO:0016491">
    <property type="term" value="F:oxidoreductase activity"/>
    <property type="evidence" value="ECO:0007669"/>
    <property type="project" value="UniProtKB-KW"/>
</dbReference>
<keyword evidence="1" id="KW-0560">Oxidoreductase</keyword>
<dbReference type="Pfam" id="PF00106">
    <property type="entry name" value="adh_short"/>
    <property type="match status" value="1"/>
</dbReference>
<dbReference type="PANTHER" id="PTHR43157:SF31">
    <property type="entry name" value="PHOSPHATIDYLINOSITOL-GLYCAN BIOSYNTHESIS CLASS F PROTEIN"/>
    <property type="match status" value="1"/>
</dbReference>
<name>A0A934I3L5_9MICO</name>
<reference evidence="3" key="1">
    <citation type="submission" date="2020-12" db="EMBL/GenBank/DDBJ databases">
        <title>Sanguibacter suaedae sp. nov., isolated from Suaeda aralocaspica.</title>
        <authorList>
            <person name="Ma Q."/>
        </authorList>
    </citation>
    <scope>NUCLEOTIDE SEQUENCE</scope>
    <source>
        <strain evidence="3">YZGR15</strain>
    </source>
</reference>
<evidence type="ECO:0000313" key="3">
    <source>
        <dbReference type="EMBL" id="MBI9113611.1"/>
    </source>
</evidence>
<sequence length="316" mass="33189">MAQRRSSPGWSAADIPSLVGRRALVTGANSGLGLQTSLQLASHGAAVTMTARDPERGRVAVEKVRELSGSPDVTLAELDLADLASVRRLADEWDGPLDVLVDNAGIMAVPYGRTADGFELQLGTNHLGHFALTGLLLPALRQAPSARVVVLSSNAHKFGHMNFDDLQGLHGYRPWTAYGQSKLANLLFVRELDRRLRAAGDDVLAVAAHPGIAATNLAAGLAGWGPVGSAVRGFFARFGQSDAEGALPSLHAATAPDVVGGAYYGPGGRGEGRGAPTRVQPNGQAQDDAVAERLWEISEELTDVTYPDLPPVEVRS</sequence>
<dbReference type="InterPro" id="IPR002347">
    <property type="entry name" value="SDR_fam"/>
</dbReference>
<dbReference type="Proteomes" id="UP000602087">
    <property type="component" value="Unassembled WGS sequence"/>
</dbReference>
<feature type="region of interest" description="Disordered" evidence="2">
    <location>
        <begin position="263"/>
        <end position="287"/>
    </location>
</feature>
<dbReference type="SUPFAM" id="SSF51735">
    <property type="entry name" value="NAD(P)-binding Rossmann-fold domains"/>
    <property type="match status" value="1"/>
</dbReference>
<dbReference type="Gene3D" id="3.40.50.720">
    <property type="entry name" value="NAD(P)-binding Rossmann-like Domain"/>
    <property type="match status" value="1"/>
</dbReference>
<comment type="caution">
    <text evidence="3">The sequence shown here is derived from an EMBL/GenBank/DDBJ whole genome shotgun (WGS) entry which is preliminary data.</text>
</comment>
<dbReference type="RefSeq" id="WP_198732171.1">
    <property type="nucleotide sequence ID" value="NZ_JAEINH010000001.1"/>
</dbReference>
<dbReference type="InterPro" id="IPR036291">
    <property type="entry name" value="NAD(P)-bd_dom_sf"/>
</dbReference>
<accession>A0A934I3L5</accession>
<evidence type="ECO:0000256" key="2">
    <source>
        <dbReference type="SAM" id="MobiDB-lite"/>
    </source>
</evidence>
<dbReference type="NCBIfam" id="NF004846">
    <property type="entry name" value="PRK06197.1"/>
    <property type="match status" value="1"/>
</dbReference>
<dbReference type="EMBL" id="JAEINH010000001">
    <property type="protein sequence ID" value="MBI9113611.1"/>
    <property type="molecule type" value="Genomic_DNA"/>
</dbReference>
<proteinExistence type="predicted"/>
<keyword evidence="4" id="KW-1185">Reference proteome</keyword>
<evidence type="ECO:0000313" key="4">
    <source>
        <dbReference type="Proteomes" id="UP000602087"/>
    </source>
</evidence>